<feature type="domain" description="RING-type" evidence="12">
    <location>
        <begin position="29"/>
        <end position="245"/>
    </location>
</feature>
<dbReference type="Gene3D" id="3.30.40.10">
    <property type="entry name" value="Zinc/RING finger domain, C3HC4 (zinc finger)"/>
    <property type="match status" value="1"/>
</dbReference>
<dbReference type="Pfam" id="PF13639">
    <property type="entry name" value="zf-RING_2"/>
    <property type="match status" value="1"/>
</dbReference>
<keyword evidence="8" id="KW-0833">Ubl conjugation pathway</keyword>
<dbReference type="PANTHER" id="PTHR11685">
    <property type="entry name" value="RBR FAMILY RING FINGER AND IBR DOMAIN-CONTAINING"/>
    <property type="match status" value="1"/>
</dbReference>
<dbReference type="HOGENOM" id="CLU_022048_2_0_1"/>
<evidence type="ECO:0000256" key="3">
    <source>
        <dbReference type="ARBA" id="ARBA00012251"/>
    </source>
</evidence>
<dbReference type="Gene3D" id="1.20.120.1750">
    <property type="match status" value="1"/>
</dbReference>
<dbReference type="OrthoDB" id="1431934at2759"/>
<keyword evidence="7 10" id="KW-0863">Zinc-finger</keyword>
<evidence type="ECO:0000259" key="11">
    <source>
        <dbReference type="PROSITE" id="PS50089"/>
    </source>
</evidence>
<proteinExistence type="predicted"/>
<dbReference type="eggNOG" id="KOG1812">
    <property type="taxonomic scope" value="Eukaryota"/>
</dbReference>
<comment type="catalytic activity">
    <reaction evidence="1">
        <text>[E2 ubiquitin-conjugating enzyme]-S-ubiquitinyl-L-cysteine + [acceptor protein]-L-lysine = [E2 ubiquitin-conjugating enzyme]-L-cysteine + [acceptor protein]-N(6)-ubiquitinyl-L-lysine.</text>
        <dbReference type="EC" id="2.3.2.31"/>
    </reaction>
</comment>
<dbReference type="PROSITE" id="PS50089">
    <property type="entry name" value="ZF_RING_2"/>
    <property type="match status" value="1"/>
</dbReference>
<dbReference type="STRING" id="936435.F8QDC5"/>
<dbReference type="InterPro" id="IPR044066">
    <property type="entry name" value="TRIAD_supradom"/>
</dbReference>
<dbReference type="GO" id="GO:0008270">
    <property type="term" value="F:zinc ion binding"/>
    <property type="evidence" value="ECO:0007669"/>
    <property type="project" value="UniProtKB-KW"/>
</dbReference>
<dbReference type="GO" id="GO:0016567">
    <property type="term" value="P:protein ubiquitination"/>
    <property type="evidence" value="ECO:0007669"/>
    <property type="project" value="InterPro"/>
</dbReference>
<keyword evidence="5" id="KW-0479">Metal-binding</keyword>
<name>F8QDC5_SERL3</name>
<evidence type="ECO:0000256" key="5">
    <source>
        <dbReference type="ARBA" id="ARBA00022723"/>
    </source>
</evidence>
<keyword evidence="4" id="KW-0808">Transferase</keyword>
<dbReference type="Pfam" id="PF22605">
    <property type="entry name" value="IBR_2"/>
    <property type="match status" value="1"/>
</dbReference>
<dbReference type="PROSITE" id="PS51873">
    <property type="entry name" value="TRIAD"/>
    <property type="match status" value="1"/>
</dbReference>
<gene>
    <name evidence="13" type="ORF">SERLA73DRAFT_115609</name>
</gene>
<dbReference type="EC" id="2.3.2.31" evidence="3"/>
<keyword evidence="14" id="KW-1185">Reference proteome</keyword>
<evidence type="ECO:0000256" key="6">
    <source>
        <dbReference type="ARBA" id="ARBA00022737"/>
    </source>
</evidence>
<evidence type="ECO:0000256" key="8">
    <source>
        <dbReference type="ARBA" id="ARBA00022786"/>
    </source>
</evidence>
<accession>F8QDC5</accession>
<evidence type="ECO:0000256" key="7">
    <source>
        <dbReference type="ARBA" id="ARBA00022771"/>
    </source>
</evidence>
<comment type="pathway">
    <text evidence="2">Protein modification; protein ubiquitination.</text>
</comment>
<evidence type="ECO:0000256" key="1">
    <source>
        <dbReference type="ARBA" id="ARBA00001798"/>
    </source>
</evidence>
<evidence type="ECO:0000256" key="10">
    <source>
        <dbReference type="PROSITE-ProRule" id="PRU00175"/>
    </source>
</evidence>
<dbReference type="InterPro" id="IPR031127">
    <property type="entry name" value="E3_UB_ligase_RBR"/>
</dbReference>
<dbReference type="Proteomes" id="UP000008063">
    <property type="component" value="Unassembled WGS sequence"/>
</dbReference>
<dbReference type="SUPFAM" id="SSF57850">
    <property type="entry name" value="RING/U-box"/>
    <property type="match status" value="2"/>
</dbReference>
<reference evidence="14" key="1">
    <citation type="journal article" date="2011" name="Science">
        <title>The plant cell wall-decomposing machinery underlies the functional diversity of forest fungi.</title>
        <authorList>
            <person name="Eastwood D.C."/>
            <person name="Floudas D."/>
            <person name="Binder M."/>
            <person name="Majcherczyk A."/>
            <person name="Schneider P."/>
            <person name="Aerts A."/>
            <person name="Asiegbu F.O."/>
            <person name="Baker S.E."/>
            <person name="Barry K."/>
            <person name="Bendiksby M."/>
            <person name="Blumentritt M."/>
            <person name="Coutinho P.M."/>
            <person name="Cullen D."/>
            <person name="de Vries R.P."/>
            <person name="Gathman A."/>
            <person name="Goodell B."/>
            <person name="Henrissat B."/>
            <person name="Ihrmark K."/>
            <person name="Kauserud H."/>
            <person name="Kohler A."/>
            <person name="LaButti K."/>
            <person name="Lapidus A."/>
            <person name="Lavin J.L."/>
            <person name="Lee Y.-H."/>
            <person name="Lindquist E."/>
            <person name="Lilly W."/>
            <person name="Lucas S."/>
            <person name="Morin E."/>
            <person name="Murat C."/>
            <person name="Oguiza J.A."/>
            <person name="Park J."/>
            <person name="Pisabarro A.G."/>
            <person name="Riley R."/>
            <person name="Rosling A."/>
            <person name="Salamov A."/>
            <person name="Schmidt O."/>
            <person name="Schmutz J."/>
            <person name="Skrede I."/>
            <person name="Stenlid J."/>
            <person name="Wiebenga A."/>
            <person name="Xie X."/>
            <person name="Kuees U."/>
            <person name="Hibbett D.S."/>
            <person name="Hoffmeister D."/>
            <person name="Hoegberg N."/>
            <person name="Martin F."/>
            <person name="Grigoriev I.V."/>
            <person name="Watkinson S.C."/>
        </authorList>
    </citation>
    <scope>NUCLEOTIDE SEQUENCE [LARGE SCALE GENOMIC DNA]</scope>
    <source>
        <strain evidence="14">strain S7.3</strain>
    </source>
</reference>
<evidence type="ECO:0000256" key="4">
    <source>
        <dbReference type="ARBA" id="ARBA00022679"/>
    </source>
</evidence>
<evidence type="ECO:0000313" key="14">
    <source>
        <dbReference type="Proteomes" id="UP000008063"/>
    </source>
</evidence>
<evidence type="ECO:0000259" key="12">
    <source>
        <dbReference type="PROSITE" id="PS51873"/>
    </source>
</evidence>
<sequence length="258" mass="29344">MQQRFDEEDKLLRIQREEFASQIQSASARQFLCSICLEEYSEENIVRLEFCDHALCRTCTKDYVSSKLEEHRFPILCPMCMADDHKGNPGTITDITVQQSGITNQQFDIWVELQMSQFSVLVHCRKCKGSAYVDRQDLEDTTLLPCPLPDCNYIWCKACQQSVVIGGAKHSCDGSSELDHLMKQRGWKYCPSCKTPIQKEMGCNHMTCMSPGCNTHFCYLCGGAIITSALRRDIQAAISAHYARCRLFEEVADRALLP</sequence>
<evidence type="ECO:0000256" key="2">
    <source>
        <dbReference type="ARBA" id="ARBA00004906"/>
    </source>
</evidence>
<dbReference type="InterPro" id="IPR001841">
    <property type="entry name" value="Znf_RING"/>
</dbReference>
<organism evidence="14">
    <name type="scientific">Serpula lacrymans var. lacrymans (strain S7.3)</name>
    <name type="common">Dry rot fungus</name>
    <dbReference type="NCBI Taxonomy" id="936435"/>
    <lineage>
        <taxon>Eukaryota</taxon>
        <taxon>Fungi</taxon>
        <taxon>Dikarya</taxon>
        <taxon>Basidiomycota</taxon>
        <taxon>Agaricomycotina</taxon>
        <taxon>Agaricomycetes</taxon>
        <taxon>Agaricomycetidae</taxon>
        <taxon>Boletales</taxon>
        <taxon>Coniophorineae</taxon>
        <taxon>Serpulaceae</taxon>
        <taxon>Serpula</taxon>
    </lineage>
</organism>
<dbReference type="AlphaFoldDB" id="F8QDC5"/>
<dbReference type="InterPro" id="IPR013083">
    <property type="entry name" value="Znf_RING/FYVE/PHD"/>
</dbReference>
<dbReference type="GO" id="GO:0061630">
    <property type="term" value="F:ubiquitin protein ligase activity"/>
    <property type="evidence" value="ECO:0007669"/>
    <property type="project" value="UniProtKB-EC"/>
</dbReference>
<dbReference type="OMA" id="IICCACK"/>
<dbReference type="EMBL" id="GL945491">
    <property type="protein sequence ID" value="EGN93596.1"/>
    <property type="molecule type" value="Genomic_DNA"/>
</dbReference>
<evidence type="ECO:0000256" key="9">
    <source>
        <dbReference type="ARBA" id="ARBA00022833"/>
    </source>
</evidence>
<dbReference type="SMART" id="SM00184">
    <property type="entry name" value="RING"/>
    <property type="match status" value="2"/>
</dbReference>
<keyword evidence="9" id="KW-0862">Zinc</keyword>
<dbReference type="InterPro" id="IPR054694">
    <property type="entry name" value="Parkin-like_IBR"/>
</dbReference>
<feature type="domain" description="RING-type" evidence="11">
    <location>
        <begin position="33"/>
        <end position="80"/>
    </location>
</feature>
<dbReference type="InParanoid" id="F8QDC5"/>
<evidence type="ECO:0000313" key="13">
    <source>
        <dbReference type="EMBL" id="EGN93596.1"/>
    </source>
</evidence>
<protein>
    <recommendedName>
        <fullName evidence="3">RBR-type E3 ubiquitin transferase</fullName>
        <ecNumber evidence="3">2.3.2.31</ecNumber>
    </recommendedName>
</protein>
<keyword evidence="6" id="KW-0677">Repeat</keyword>